<dbReference type="CDD" id="cd03451">
    <property type="entry name" value="FkbR2"/>
    <property type="match status" value="1"/>
</dbReference>
<keyword evidence="3" id="KW-1185">Reference proteome</keyword>
<comment type="caution">
    <text evidence="2">The sequence shown here is derived from an EMBL/GenBank/DDBJ whole genome shotgun (WGS) entry which is preliminary data.</text>
</comment>
<evidence type="ECO:0000313" key="2">
    <source>
        <dbReference type="EMBL" id="MCM2579544.1"/>
    </source>
</evidence>
<evidence type="ECO:0000313" key="3">
    <source>
        <dbReference type="Proteomes" id="UP001167160"/>
    </source>
</evidence>
<sequence length="194" mass="21468">MTLRHVKDNDYVEEHGGDYEDFEPGMVIRHWPGRTISEADNTWLTLLTMNQHPLHFDQHYGAGAEYGKVLVNSGITLCLIGGMTVQALSARAVANLGWDKVRLKSPVFVGDTLYATSRILDKRLSRSRPGQGIITVETTGSKSTGETVIVFERSFMVRCREEADLPGTDDPGGQPSFPTAGPMQRSSVVRQFDQ</sequence>
<dbReference type="InterPro" id="IPR052342">
    <property type="entry name" value="MCH/BMMD"/>
</dbReference>
<dbReference type="RefSeq" id="WP_251417483.1">
    <property type="nucleotide sequence ID" value="NZ_JAMQGM010000043.1"/>
</dbReference>
<gene>
    <name evidence="2" type="ORF">M1E25_19695</name>
</gene>
<dbReference type="Pfam" id="PF19315">
    <property type="entry name" value="MC_hydratase"/>
    <property type="match status" value="1"/>
</dbReference>
<dbReference type="PANTHER" id="PTHR43664:SF1">
    <property type="entry name" value="BETA-METHYLMALYL-COA DEHYDRATASE"/>
    <property type="match status" value="1"/>
</dbReference>
<name>A0ABT0XCM9_9ACTN</name>
<protein>
    <submittedName>
        <fullName evidence="2">MaoC family dehydratase</fullName>
    </submittedName>
</protein>
<dbReference type="EMBL" id="JAMQGM010000043">
    <property type="protein sequence ID" value="MCM2579544.1"/>
    <property type="molecule type" value="Genomic_DNA"/>
</dbReference>
<evidence type="ECO:0000256" key="1">
    <source>
        <dbReference type="SAM" id="MobiDB-lite"/>
    </source>
</evidence>
<dbReference type="Proteomes" id="UP001167160">
    <property type="component" value="Unassembled WGS sequence"/>
</dbReference>
<proteinExistence type="predicted"/>
<dbReference type="PANTHER" id="PTHR43664">
    <property type="entry name" value="MONOAMINE OXIDASE-RELATED"/>
    <property type="match status" value="1"/>
</dbReference>
<dbReference type="SUPFAM" id="SSF54637">
    <property type="entry name" value="Thioesterase/thiol ester dehydrase-isomerase"/>
    <property type="match status" value="1"/>
</dbReference>
<dbReference type="Gene3D" id="3.10.129.10">
    <property type="entry name" value="Hotdog Thioesterase"/>
    <property type="match status" value="1"/>
</dbReference>
<dbReference type="InterPro" id="IPR029069">
    <property type="entry name" value="HotDog_dom_sf"/>
</dbReference>
<feature type="compositionally biased region" description="Polar residues" evidence="1">
    <location>
        <begin position="184"/>
        <end position="194"/>
    </location>
</feature>
<accession>A0ABT0XCM9</accession>
<reference evidence="2" key="1">
    <citation type="journal article" date="2023" name="Int. J. Syst. Evol. Microbiol.">
        <title>Streptomyces meridianus sp. nov. isolated from brackish water of the Tagus estuary in Alcochete, Portugal.</title>
        <authorList>
            <person name="Santos J.D.N."/>
            <person name="Klimek D."/>
            <person name="Calusinska M."/>
            <person name="Lobo Da Cunha A."/>
            <person name="Catita J."/>
            <person name="Goncalves H."/>
            <person name="Gonzalez I."/>
            <person name="Reyes F."/>
            <person name="Lage O.M."/>
        </authorList>
    </citation>
    <scope>NUCLEOTIDE SEQUENCE</scope>
    <source>
        <strain evidence="2">MTZ3.1</strain>
    </source>
</reference>
<feature type="region of interest" description="Disordered" evidence="1">
    <location>
        <begin position="163"/>
        <end position="194"/>
    </location>
</feature>
<organism evidence="2 3">
    <name type="scientific">Streptomyces meridianus</name>
    <dbReference type="NCBI Taxonomy" id="2938945"/>
    <lineage>
        <taxon>Bacteria</taxon>
        <taxon>Bacillati</taxon>
        <taxon>Actinomycetota</taxon>
        <taxon>Actinomycetes</taxon>
        <taxon>Kitasatosporales</taxon>
        <taxon>Streptomycetaceae</taxon>
        <taxon>Streptomyces</taxon>
    </lineage>
</organism>
<dbReference type="InterPro" id="IPR048274">
    <property type="entry name" value="MC_hydratase"/>
</dbReference>